<dbReference type="Pfam" id="PF17919">
    <property type="entry name" value="RT_RNaseH_2"/>
    <property type="match status" value="1"/>
</dbReference>
<reference evidence="4 5" key="1">
    <citation type="submission" date="2015-01" db="EMBL/GenBank/DDBJ databases">
        <title>Evolution of Trichinella species and genotypes.</title>
        <authorList>
            <person name="Korhonen P.K."/>
            <person name="Edoardo P."/>
            <person name="Giuseppe L.R."/>
            <person name="Gasser R.B."/>
        </authorList>
    </citation>
    <scope>NUCLEOTIDE SEQUENCE [LARGE SCALE GENOMIC DNA]</scope>
    <source>
        <strain evidence="4">ISS2496</strain>
    </source>
</reference>
<feature type="domain" description="Reverse transcriptase/retrotransposon-derived protein RNase H-like" evidence="3">
    <location>
        <begin position="126"/>
        <end position="216"/>
    </location>
</feature>
<evidence type="ECO:0000313" key="4">
    <source>
        <dbReference type="EMBL" id="KRY07327.1"/>
    </source>
</evidence>
<evidence type="ECO:0000256" key="1">
    <source>
        <dbReference type="ARBA" id="ARBA00023268"/>
    </source>
</evidence>
<dbReference type="Proteomes" id="UP000054783">
    <property type="component" value="Unassembled WGS sequence"/>
</dbReference>
<evidence type="ECO:0000256" key="2">
    <source>
        <dbReference type="SAM" id="MobiDB-lite"/>
    </source>
</evidence>
<dbReference type="GO" id="GO:0003824">
    <property type="term" value="F:catalytic activity"/>
    <property type="evidence" value="ECO:0007669"/>
    <property type="project" value="UniProtKB-KW"/>
</dbReference>
<evidence type="ECO:0000313" key="5">
    <source>
        <dbReference type="Proteomes" id="UP000054783"/>
    </source>
</evidence>
<dbReference type="SUPFAM" id="SSF56672">
    <property type="entry name" value="DNA/RNA polymerases"/>
    <property type="match status" value="1"/>
</dbReference>
<feature type="compositionally biased region" description="Basic and acidic residues" evidence="2">
    <location>
        <begin position="26"/>
        <end position="35"/>
    </location>
</feature>
<dbReference type="InterPro" id="IPR043502">
    <property type="entry name" value="DNA/RNA_pol_sf"/>
</dbReference>
<dbReference type="PANTHER" id="PTHR37984">
    <property type="entry name" value="PROTEIN CBG26694"/>
    <property type="match status" value="1"/>
</dbReference>
<sequence>MSENYSEDKREENKPDEEVSTSQDPHQTDPSEDDKAFDRYSEAHLRDNFILDYGMQPCVMSVSSSAEIPKLTVVFDLDSTLIYSTKHKLLPAQSRFPSLEVNMHNLFSKMTKTLNSKLYPNNPSKQKEEQDFKKIKELVTQKSSLVPYDPKLPLVFTSEASRETRELCYSNVFLTQQKNRLLLHQGRYQEQKKMYAQIEKEALALLLRVHKFHQYTIFVGDRPPSVGTNISQKTRLSKIINSRLIRWTLKGKENYCADALSRLLMQTEKLYTVENREIKRITMTKKGNNSKLREVKKCIGDNWLEKIGREFKQFYQAREEIAEENELLLKARKIIIPESLRRKIMKVLHEGHPGIA</sequence>
<dbReference type="PANTHER" id="PTHR37984:SF5">
    <property type="entry name" value="PROTEIN NYNRIN-LIKE"/>
    <property type="match status" value="1"/>
</dbReference>
<feature type="compositionally biased region" description="Basic and acidic residues" evidence="2">
    <location>
        <begin position="1"/>
        <end position="17"/>
    </location>
</feature>
<accession>A0A0V0Z447</accession>
<protein>
    <recommendedName>
        <fullName evidence="3">Reverse transcriptase/retrotransposon-derived protein RNase H-like domain-containing protein</fullName>
    </recommendedName>
</protein>
<gene>
    <name evidence="4" type="ORF">T12_16648</name>
</gene>
<dbReference type="InterPro" id="IPR050951">
    <property type="entry name" value="Retrovirus_Pol_polyprotein"/>
</dbReference>
<evidence type="ECO:0000259" key="3">
    <source>
        <dbReference type="Pfam" id="PF17919"/>
    </source>
</evidence>
<dbReference type="EMBL" id="JYDQ01000490">
    <property type="protein sequence ID" value="KRY07327.1"/>
    <property type="molecule type" value="Genomic_DNA"/>
</dbReference>
<proteinExistence type="predicted"/>
<dbReference type="STRING" id="990121.A0A0V0Z447"/>
<dbReference type="AlphaFoldDB" id="A0A0V0Z447"/>
<keyword evidence="5" id="KW-1185">Reference proteome</keyword>
<dbReference type="OrthoDB" id="5918252at2759"/>
<name>A0A0V0Z447_9BILA</name>
<feature type="region of interest" description="Disordered" evidence="2">
    <location>
        <begin position="1"/>
        <end position="35"/>
    </location>
</feature>
<keyword evidence="1" id="KW-0511">Multifunctional enzyme</keyword>
<dbReference type="InterPro" id="IPR041577">
    <property type="entry name" value="RT_RNaseH_2"/>
</dbReference>
<comment type="caution">
    <text evidence="4">The sequence shown here is derived from an EMBL/GenBank/DDBJ whole genome shotgun (WGS) entry which is preliminary data.</text>
</comment>
<organism evidence="4 5">
    <name type="scientific">Trichinella patagoniensis</name>
    <dbReference type="NCBI Taxonomy" id="990121"/>
    <lineage>
        <taxon>Eukaryota</taxon>
        <taxon>Metazoa</taxon>
        <taxon>Ecdysozoa</taxon>
        <taxon>Nematoda</taxon>
        <taxon>Enoplea</taxon>
        <taxon>Dorylaimia</taxon>
        <taxon>Trichinellida</taxon>
        <taxon>Trichinellidae</taxon>
        <taxon>Trichinella</taxon>
    </lineage>
</organism>